<sequence>MRYVHDPLGFVSFYGDNADKFIENYDPRSSLEENVVAGVMASLAGQINDYRATQDALLKLRREIAREKYEVRARISQQLGVDLPLVDDGCPVITLVKPNGLGSSIKLEVGDVLISYNGKSLTGETMTKDVLGPAVAAASPDRKVRVRIRRDGKRMSGSVSGGKLLGINFCVSPANVEPAWTQRGVPASVFSTYPFRKLGEPLGSFMGF</sequence>
<feature type="domain" description="PDZ" evidence="1">
    <location>
        <begin position="92"/>
        <end position="150"/>
    </location>
</feature>
<dbReference type="InterPro" id="IPR041489">
    <property type="entry name" value="PDZ_6"/>
</dbReference>
<dbReference type="Gene3D" id="2.30.42.10">
    <property type="match status" value="1"/>
</dbReference>
<proteinExistence type="predicted"/>
<reference evidence="2 3" key="1">
    <citation type="submission" date="2019-02" db="EMBL/GenBank/DDBJ databases">
        <title>Deep-cultivation of Planctomycetes and their phenomic and genomic characterization uncovers novel biology.</title>
        <authorList>
            <person name="Wiegand S."/>
            <person name="Jogler M."/>
            <person name="Boedeker C."/>
            <person name="Pinto D."/>
            <person name="Vollmers J."/>
            <person name="Rivas-Marin E."/>
            <person name="Kohn T."/>
            <person name="Peeters S.H."/>
            <person name="Heuer A."/>
            <person name="Rast P."/>
            <person name="Oberbeckmann S."/>
            <person name="Bunk B."/>
            <person name="Jeske O."/>
            <person name="Meyerdierks A."/>
            <person name="Storesund J.E."/>
            <person name="Kallscheuer N."/>
            <person name="Luecker S."/>
            <person name="Lage O.M."/>
            <person name="Pohl T."/>
            <person name="Merkel B.J."/>
            <person name="Hornburger P."/>
            <person name="Mueller R.-W."/>
            <person name="Bruemmer F."/>
            <person name="Labrenz M."/>
            <person name="Spormann A.M."/>
            <person name="Op den Camp H."/>
            <person name="Overmann J."/>
            <person name="Amann R."/>
            <person name="Jetten M.S.M."/>
            <person name="Mascher T."/>
            <person name="Medema M.H."/>
            <person name="Devos D.P."/>
            <person name="Kaster A.-K."/>
            <person name="Ovreas L."/>
            <person name="Rohde M."/>
            <person name="Galperin M.Y."/>
            <person name="Jogler C."/>
        </authorList>
    </citation>
    <scope>NUCLEOTIDE SEQUENCE [LARGE SCALE GENOMIC DNA]</scope>
    <source>
        <strain evidence="2 3">CA12</strain>
    </source>
</reference>
<dbReference type="Proteomes" id="UP000318741">
    <property type="component" value="Chromosome"/>
</dbReference>
<dbReference type="KEGG" id="acaf:CA12_06970"/>
<dbReference type="EMBL" id="CP036265">
    <property type="protein sequence ID" value="QDT14621.1"/>
    <property type="molecule type" value="Genomic_DNA"/>
</dbReference>
<name>A0A517P5I4_9PLAN</name>
<dbReference type="AlphaFoldDB" id="A0A517P5I4"/>
<gene>
    <name evidence="2" type="ORF">CA12_06970</name>
</gene>
<protein>
    <recommendedName>
        <fullName evidence="1">PDZ domain-containing protein</fullName>
    </recommendedName>
</protein>
<dbReference type="Pfam" id="PF17820">
    <property type="entry name" value="PDZ_6"/>
    <property type="match status" value="1"/>
</dbReference>
<dbReference type="InterPro" id="IPR036034">
    <property type="entry name" value="PDZ_sf"/>
</dbReference>
<organism evidence="2 3">
    <name type="scientific">Alienimonas californiensis</name>
    <dbReference type="NCBI Taxonomy" id="2527989"/>
    <lineage>
        <taxon>Bacteria</taxon>
        <taxon>Pseudomonadati</taxon>
        <taxon>Planctomycetota</taxon>
        <taxon>Planctomycetia</taxon>
        <taxon>Planctomycetales</taxon>
        <taxon>Planctomycetaceae</taxon>
        <taxon>Alienimonas</taxon>
    </lineage>
</organism>
<accession>A0A517P5I4</accession>
<evidence type="ECO:0000259" key="1">
    <source>
        <dbReference type="Pfam" id="PF17820"/>
    </source>
</evidence>
<evidence type="ECO:0000313" key="3">
    <source>
        <dbReference type="Proteomes" id="UP000318741"/>
    </source>
</evidence>
<keyword evidence="3" id="KW-1185">Reference proteome</keyword>
<dbReference type="SUPFAM" id="SSF50156">
    <property type="entry name" value="PDZ domain-like"/>
    <property type="match status" value="1"/>
</dbReference>
<evidence type="ECO:0000313" key="2">
    <source>
        <dbReference type="EMBL" id="QDT14621.1"/>
    </source>
</evidence>